<dbReference type="GO" id="GO:0008483">
    <property type="term" value="F:transaminase activity"/>
    <property type="evidence" value="ECO:0007669"/>
    <property type="project" value="UniProtKB-KW"/>
</dbReference>
<reference evidence="6" key="1">
    <citation type="submission" date="2020-04" db="EMBL/GenBank/DDBJ databases">
        <authorList>
            <person name="Zhang T."/>
        </authorList>
    </citation>
    <scope>NUCLEOTIDE SEQUENCE</scope>
    <source>
        <strain evidence="6">HKST-UBA11</strain>
    </source>
</reference>
<gene>
    <name evidence="6" type="ORF">KC717_01000</name>
</gene>
<dbReference type="GO" id="GO:0042802">
    <property type="term" value="F:identical protein binding"/>
    <property type="evidence" value="ECO:0007669"/>
    <property type="project" value="TreeGrafter"/>
</dbReference>
<comment type="cofactor">
    <cofactor evidence="1">
        <name>pyridoxal 5'-phosphate</name>
        <dbReference type="ChEBI" id="CHEBI:597326"/>
    </cofactor>
</comment>
<dbReference type="FunFam" id="3.40.640.10:FF:000004">
    <property type="entry name" value="Acetylornithine aminotransferase"/>
    <property type="match status" value="1"/>
</dbReference>
<dbReference type="Gene3D" id="3.40.640.10">
    <property type="entry name" value="Type I PLP-dependent aspartate aminotransferase-like (Major domain)"/>
    <property type="match status" value="1"/>
</dbReference>
<comment type="similarity">
    <text evidence="5">Belongs to the class-III pyridoxal-phosphate-dependent aminotransferase family.</text>
</comment>
<dbReference type="Gene3D" id="3.90.1150.10">
    <property type="entry name" value="Aspartate Aminotransferase, domain 1"/>
    <property type="match status" value="1"/>
</dbReference>
<dbReference type="InterPro" id="IPR015422">
    <property type="entry name" value="PyrdxlP-dep_Trfase_small"/>
</dbReference>
<proteinExistence type="inferred from homology"/>
<evidence type="ECO:0000313" key="6">
    <source>
        <dbReference type="EMBL" id="MCA9385206.1"/>
    </source>
</evidence>
<dbReference type="Pfam" id="PF00202">
    <property type="entry name" value="Aminotran_3"/>
    <property type="match status" value="1"/>
</dbReference>
<dbReference type="InterPro" id="IPR050103">
    <property type="entry name" value="Class-III_PLP-dep_AT"/>
</dbReference>
<dbReference type="InterPro" id="IPR005814">
    <property type="entry name" value="Aminotrans_3"/>
</dbReference>
<dbReference type="CDD" id="cd00610">
    <property type="entry name" value="OAT_like"/>
    <property type="match status" value="1"/>
</dbReference>
<comment type="caution">
    <text evidence="6">The sequence shown here is derived from an EMBL/GenBank/DDBJ whole genome shotgun (WGS) entry which is preliminary data.</text>
</comment>
<keyword evidence="4 5" id="KW-0663">Pyridoxal phosphate</keyword>
<keyword evidence="3" id="KW-0808">Transferase</keyword>
<dbReference type="InterPro" id="IPR015421">
    <property type="entry name" value="PyrdxlP-dep_Trfase_major"/>
</dbReference>
<evidence type="ECO:0000256" key="3">
    <source>
        <dbReference type="ARBA" id="ARBA00022679"/>
    </source>
</evidence>
<name>A0A955L7S7_9BACT</name>
<dbReference type="Proteomes" id="UP000754563">
    <property type="component" value="Unassembled WGS sequence"/>
</dbReference>
<sequence length="393" mass="43093">MITKHQLTQQRSIVGTYANRGITIIRGEGNTLIDTDGNTYIDMMSNYGASTLGYGRASISQQLSQQIDTLMLLHGSFNNDQRSEATQELLLALGTKNYSHIYWSNSGSEAIEAALKFATLTTNKHTFLAAHNGYHGKTFGALSATSSNDGKYQSQFKNMLLDFEFFEYNDMDSFKNALNNNISAVLLEPIQGEGGIIKGEKSFLREVAKLCKQNEILLIFDEIQTGCGRTGTFLASEGIEADIVCLAKGLGAGIPVGATIVTSEIATKIPRGIHTSTFGGNPLAMAGVRAMLSYLDNNSILEHVQEVSRVMENELKKLQIEFPHHIVSISQSGLMIGIEFAYDPMPILKSLQDNFILAAPASKNRMRFLPPLTITEEELLQACEILHSILLSK</sequence>
<dbReference type="InterPro" id="IPR049704">
    <property type="entry name" value="Aminotrans_3_PPA_site"/>
</dbReference>
<dbReference type="InterPro" id="IPR015424">
    <property type="entry name" value="PyrdxlP-dep_Trfase"/>
</dbReference>
<dbReference type="PANTHER" id="PTHR11986">
    <property type="entry name" value="AMINOTRANSFERASE CLASS III"/>
    <property type="match status" value="1"/>
</dbReference>
<evidence type="ECO:0000256" key="1">
    <source>
        <dbReference type="ARBA" id="ARBA00001933"/>
    </source>
</evidence>
<organism evidence="6 7">
    <name type="scientific">Candidatus Dojkabacteria bacterium</name>
    <dbReference type="NCBI Taxonomy" id="2099670"/>
    <lineage>
        <taxon>Bacteria</taxon>
        <taxon>Candidatus Dojkabacteria</taxon>
    </lineage>
</organism>
<dbReference type="PIRSF" id="PIRSF000521">
    <property type="entry name" value="Transaminase_4ab_Lys_Orn"/>
    <property type="match status" value="1"/>
</dbReference>
<accession>A0A955L7S7</accession>
<dbReference type="PROSITE" id="PS00600">
    <property type="entry name" value="AA_TRANSFER_CLASS_3"/>
    <property type="match status" value="1"/>
</dbReference>
<evidence type="ECO:0000256" key="5">
    <source>
        <dbReference type="RuleBase" id="RU003560"/>
    </source>
</evidence>
<dbReference type="SUPFAM" id="SSF53383">
    <property type="entry name" value="PLP-dependent transferases"/>
    <property type="match status" value="1"/>
</dbReference>
<evidence type="ECO:0000256" key="2">
    <source>
        <dbReference type="ARBA" id="ARBA00022576"/>
    </source>
</evidence>
<evidence type="ECO:0000256" key="4">
    <source>
        <dbReference type="ARBA" id="ARBA00022898"/>
    </source>
</evidence>
<dbReference type="AlphaFoldDB" id="A0A955L7S7"/>
<reference evidence="6" key="2">
    <citation type="journal article" date="2021" name="Microbiome">
        <title>Successional dynamics and alternative stable states in a saline activated sludge microbial community over 9 years.</title>
        <authorList>
            <person name="Wang Y."/>
            <person name="Ye J."/>
            <person name="Ju F."/>
            <person name="Liu L."/>
            <person name="Boyd J.A."/>
            <person name="Deng Y."/>
            <person name="Parks D.H."/>
            <person name="Jiang X."/>
            <person name="Yin X."/>
            <person name="Woodcroft B.J."/>
            <person name="Tyson G.W."/>
            <person name="Hugenholtz P."/>
            <person name="Polz M.F."/>
            <person name="Zhang T."/>
        </authorList>
    </citation>
    <scope>NUCLEOTIDE SEQUENCE</scope>
    <source>
        <strain evidence="6">HKST-UBA11</strain>
    </source>
</reference>
<dbReference type="EMBL" id="JAGQLH010000007">
    <property type="protein sequence ID" value="MCA9385206.1"/>
    <property type="molecule type" value="Genomic_DNA"/>
</dbReference>
<dbReference type="PANTHER" id="PTHR11986:SF79">
    <property type="entry name" value="ACETYLORNITHINE AMINOTRANSFERASE, MITOCHONDRIAL"/>
    <property type="match status" value="1"/>
</dbReference>
<evidence type="ECO:0000313" key="7">
    <source>
        <dbReference type="Proteomes" id="UP000754563"/>
    </source>
</evidence>
<keyword evidence="2 6" id="KW-0032">Aminotransferase</keyword>
<protein>
    <submittedName>
        <fullName evidence="6">Aspartate aminotransferase family protein</fullName>
    </submittedName>
</protein>
<dbReference type="GO" id="GO:0030170">
    <property type="term" value="F:pyridoxal phosphate binding"/>
    <property type="evidence" value="ECO:0007669"/>
    <property type="project" value="InterPro"/>
</dbReference>